<name>A0A1G1WCI5_9BACT</name>
<dbReference type="Pfam" id="PF18480">
    <property type="entry name" value="DUF5615"/>
    <property type="match status" value="1"/>
</dbReference>
<evidence type="ECO:0000259" key="1">
    <source>
        <dbReference type="Pfam" id="PF18480"/>
    </source>
</evidence>
<proteinExistence type="predicted"/>
<accession>A0A1G1WCI5</accession>
<evidence type="ECO:0000313" key="2">
    <source>
        <dbReference type="EMBL" id="OGY25341.1"/>
    </source>
</evidence>
<evidence type="ECO:0000313" key="3">
    <source>
        <dbReference type="Proteomes" id="UP000177588"/>
    </source>
</evidence>
<feature type="domain" description="DUF5615" evidence="1">
    <location>
        <begin position="1"/>
        <end position="107"/>
    </location>
</feature>
<dbReference type="AlphaFoldDB" id="A0A1G1WCI5"/>
<dbReference type="STRING" id="1802597.A2Z24_00700"/>
<sequence>MRFLLDANISPETSQFLLKLDHDAKDLISDNLYYLTDEEVYNLALRERRIIITFDLDFGEIYHFSKNKIGVIILRLEDQTVESVNKVLEKFLQTKDVKRGKEENLLVVLTEHFVRFYK</sequence>
<organism evidence="2 3">
    <name type="scientific">Candidatus Woykebacteria bacterium RBG_16_44_10</name>
    <dbReference type="NCBI Taxonomy" id="1802597"/>
    <lineage>
        <taxon>Bacteria</taxon>
        <taxon>Candidatus Woykeibacteriota</taxon>
    </lineage>
</organism>
<reference evidence="2 3" key="1">
    <citation type="journal article" date="2016" name="Nat. Commun.">
        <title>Thousands of microbial genomes shed light on interconnected biogeochemical processes in an aquifer system.</title>
        <authorList>
            <person name="Anantharaman K."/>
            <person name="Brown C.T."/>
            <person name="Hug L.A."/>
            <person name="Sharon I."/>
            <person name="Castelle C.J."/>
            <person name="Probst A.J."/>
            <person name="Thomas B.C."/>
            <person name="Singh A."/>
            <person name="Wilkins M.J."/>
            <person name="Karaoz U."/>
            <person name="Brodie E.L."/>
            <person name="Williams K.H."/>
            <person name="Hubbard S.S."/>
            <person name="Banfield J.F."/>
        </authorList>
    </citation>
    <scope>NUCLEOTIDE SEQUENCE [LARGE SCALE GENOMIC DNA]</scope>
</reference>
<dbReference type="InterPro" id="IPR041049">
    <property type="entry name" value="DUF5615"/>
</dbReference>
<gene>
    <name evidence="2" type="ORF">A2Z24_00700</name>
</gene>
<protein>
    <recommendedName>
        <fullName evidence="1">DUF5615 domain-containing protein</fullName>
    </recommendedName>
</protein>
<dbReference type="EMBL" id="MHCT01000031">
    <property type="protein sequence ID" value="OGY25341.1"/>
    <property type="molecule type" value="Genomic_DNA"/>
</dbReference>
<dbReference type="Proteomes" id="UP000177588">
    <property type="component" value="Unassembled WGS sequence"/>
</dbReference>
<comment type="caution">
    <text evidence="2">The sequence shown here is derived from an EMBL/GenBank/DDBJ whole genome shotgun (WGS) entry which is preliminary data.</text>
</comment>